<evidence type="ECO:0000313" key="2">
    <source>
        <dbReference type="EMBL" id="HAG4612899.1"/>
    </source>
</evidence>
<keyword evidence="1" id="KW-0732">Signal</keyword>
<feature type="chain" id="PRO_5027698861" evidence="1">
    <location>
        <begin position="21"/>
        <end position="45"/>
    </location>
</feature>
<reference evidence="2" key="2">
    <citation type="submission" date="2020-02" db="EMBL/GenBank/DDBJ databases">
        <authorList>
            <consortium name="NCBI Pathogen Detection Project"/>
        </authorList>
    </citation>
    <scope>NUCLEOTIDE SEQUENCE</scope>
    <source>
        <strain evidence="2">MA.CCC_P6</strain>
    </source>
</reference>
<dbReference type="AlphaFoldDB" id="A0A763YM14"/>
<gene>
    <name evidence="2" type="ORF">G8549_004512</name>
</gene>
<reference evidence="2" key="1">
    <citation type="journal article" date="2018" name="Genome Biol.">
        <title>SKESA: strategic k-mer extension for scrupulous assemblies.</title>
        <authorList>
            <person name="Souvorov A."/>
            <person name="Agarwala R."/>
            <person name="Lipman D.J."/>
        </authorList>
    </citation>
    <scope>NUCLEOTIDE SEQUENCE</scope>
    <source>
        <strain evidence="2">MA.CCC_P6</strain>
    </source>
</reference>
<dbReference type="PROSITE" id="PS51257">
    <property type="entry name" value="PROKAR_LIPOPROTEIN"/>
    <property type="match status" value="1"/>
</dbReference>
<evidence type="ECO:0000256" key="1">
    <source>
        <dbReference type="SAM" id="SignalP"/>
    </source>
</evidence>
<sequence length="45" mass="4807">MKVISLIIGALMLAACSSHAPEPKQAKGDWYDLNTTIQAVKAGTY</sequence>
<organism evidence="2">
    <name type="scientific">Salmonella enterica</name>
    <name type="common">Salmonella choleraesuis</name>
    <dbReference type="NCBI Taxonomy" id="28901"/>
    <lineage>
        <taxon>Bacteria</taxon>
        <taxon>Pseudomonadati</taxon>
        <taxon>Pseudomonadota</taxon>
        <taxon>Gammaproteobacteria</taxon>
        <taxon>Enterobacterales</taxon>
        <taxon>Enterobacteriaceae</taxon>
        <taxon>Salmonella</taxon>
    </lineage>
</organism>
<proteinExistence type="predicted"/>
<feature type="signal peptide" evidence="1">
    <location>
        <begin position="1"/>
        <end position="20"/>
    </location>
</feature>
<name>A0A763YM14_SALER</name>
<protein>
    <submittedName>
        <fullName evidence="2">TraF protein</fullName>
    </submittedName>
</protein>
<accession>A0A763YM14</accession>
<dbReference type="EMBL" id="DAAYKR010000016">
    <property type="protein sequence ID" value="HAG4612899.1"/>
    <property type="molecule type" value="Genomic_DNA"/>
</dbReference>
<comment type="caution">
    <text evidence="2">The sequence shown here is derived from an EMBL/GenBank/DDBJ whole genome shotgun (WGS) entry which is preliminary data.</text>
</comment>